<dbReference type="EMBL" id="CAJOAX010002786">
    <property type="protein sequence ID" value="CAF3818738.1"/>
    <property type="molecule type" value="Genomic_DNA"/>
</dbReference>
<feature type="compositionally biased region" description="Acidic residues" evidence="2">
    <location>
        <begin position="531"/>
        <end position="560"/>
    </location>
</feature>
<proteinExistence type="predicted"/>
<dbReference type="Pfam" id="PF05699">
    <property type="entry name" value="Dimer_Tnp_hAT"/>
    <property type="match status" value="1"/>
</dbReference>
<dbReference type="SUPFAM" id="SSF140996">
    <property type="entry name" value="Hermes dimerisation domain"/>
    <property type="match status" value="1"/>
</dbReference>
<dbReference type="OrthoDB" id="1607513at2759"/>
<dbReference type="InterPro" id="IPR012337">
    <property type="entry name" value="RNaseH-like_sf"/>
</dbReference>
<evidence type="ECO:0000313" key="6">
    <source>
        <dbReference type="Proteomes" id="UP000663823"/>
    </source>
</evidence>
<feature type="region of interest" description="Disordered" evidence="2">
    <location>
        <begin position="72"/>
        <end position="98"/>
    </location>
</feature>
<dbReference type="GO" id="GO:0004190">
    <property type="term" value="F:aspartic-type endopeptidase activity"/>
    <property type="evidence" value="ECO:0007669"/>
    <property type="project" value="InterPro"/>
</dbReference>
<evidence type="ECO:0000313" key="5">
    <source>
        <dbReference type="EMBL" id="CAF3818738.1"/>
    </source>
</evidence>
<feature type="non-terminal residue" evidence="5">
    <location>
        <position position="1"/>
    </location>
</feature>
<feature type="region of interest" description="Disordered" evidence="2">
    <location>
        <begin position="513"/>
        <end position="565"/>
    </location>
</feature>
<gene>
    <name evidence="5" type="ORF">OTI717_LOCUS19278</name>
    <name evidence="4" type="ORF">RFH988_LOCUS35444</name>
</gene>
<evidence type="ECO:0000256" key="2">
    <source>
        <dbReference type="SAM" id="MobiDB-lite"/>
    </source>
</evidence>
<dbReference type="Gene3D" id="1.10.10.1070">
    <property type="entry name" value="Zinc finger, BED domain-containing"/>
    <property type="match status" value="1"/>
</dbReference>
<organism evidence="5 6">
    <name type="scientific">Rotaria sordida</name>
    <dbReference type="NCBI Taxonomy" id="392033"/>
    <lineage>
        <taxon>Eukaryota</taxon>
        <taxon>Metazoa</taxon>
        <taxon>Spiralia</taxon>
        <taxon>Gnathifera</taxon>
        <taxon>Rotifera</taxon>
        <taxon>Eurotatoria</taxon>
        <taxon>Bdelloidea</taxon>
        <taxon>Philodinida</taxon>
        <taxon>Philodinidae</taxon>
        <taxon>Rotaria</taxon>
    </lineage>
</organism>
<accession>A0A819CGS4</accession>
<dbReference type="InterPro" id="IPR008906">
    <property type="entry name" value="HATC_C_dom"/>
</dbReference>
<dbReference type="AlphaFoldDB" id="A0A819CGS4"/>
<feature type="domain" description="Peptidase A2" evidence="3">
    <location>
        <begin position="171"/>
        <end position="271"/>
    </location>
</feature>
<sequence>QLLARKQGETEPVGKFVQDINRLCLKLDNKISEQDKLQYLRRGLRPQLQHYALSITSLQDFLTVIQRHEQIEKETSNQQTSSRSSQQQQNSFNRPMHKHYDYRQNSSSASYGSFDHYSPQNTYHEPTTQHHAKSNKICYQCNKPDGGASVNSIQYPSPLRFIYVPVNNHFMKVLVDTGATNTIIQQSSLSKIRHARIYPVQQQFFLANKSSISIIGYVTLEIKIRHINTYVTAAITKTLCCDVILGEDWIRHYQITINGFTNKIEILGNKAAVPLRTSSSNLRIPIKLRYSINIPSHAEEVVEAFTSIPQASKVLFTPNLRIQCNKNILFSQATIQIQDYSTNLTIINTNDYPLYLASDTRLGFITFPTRDDQIINKNDMEVNSLKENSVGTEFTNPSLPIISNDESHHDDRSHLHYENWMASSMRPFSIVTDPGFKHILQECLTIGREFRAQGELLIDDLLPSDRTVRNEVDRAAEHGRNILKTKLIAAAEDYRLSISPDICVRRTELTPTKTETTTITTRALTQASPELSDEEEELRNAAETDDSSDEETDTDDEEVDYTAATADDIPVSAKAILDVIKNCKSLVKYVKKANLNRQLQLEREKQNNIELINDDSSPSTTNNSTNAATLHQWRNVLKEVQIGTAPSLYCVLPCITYLREQMINGEKKEKGGIKFFYKRAVQLLDKMFTMEDDYIRASFLHPNYKQLRGATKEQIESCYNFCRDFILPSNTMNDSIRTDENIIQSPAKKFKFMTQLMDKKEAEPASADEIDHYIALTVEEEYTDPLVFWRQERNQLAFPTLYRLAKRTFAAPCSSASVERQFSAAGQIITQRRSNLDPSTVNNLIFLRSFENNK</sequence>
<evidence type="ECO:0000313" key="4">
    <source>
        <dbReference type="EMBL" id="CAF1416798.1"/>
    </source>
</evidence>
<feature type="compositionally biased region" description="Low complexity" evidence="2">
    <location>
        <begin position="513"/>
        <end position="525"/>
    </location>
</feature>
<dbReference type="CDD" id="cd00303">
    <property type="entry name" value="retropepsin_like"/>
    <property type="match status" value="1"/>
</dbReference>
<dbReference type="PANTHER" id="PTHR47611:SF1">
    <property type="entry name" value="CCHC-TYPE DOMAIN-CONTAINING PROTEIN"/>
    <property type="match status" value="1"/>
</dbReference>
<name>A0A819CGS4_9BILA</name>
<evidence type="ECO:0000256" key="1">
    <source>
        <dbReference type="ARBA" id="ARBA00022801"/>
    </source>
</evidence>
<dbReference type="Proteomes" id="UP000663882">
    <property type="component" value="Unassembled WGS sequence"/>
</dbReference>
<dbReference type="SUPFAM" id="SSF50630">
    <property type="entry name" value="Acid proteases"/>
    <property type="match status" value="1"/>
</dbReference>
<dbReference type="InterPro" id="IPR021109">
    <property type="entry name" value="Peptidase_aspartic_dom_sf"/>
</dbReference>
<dbReference type="Pfam" id="PF13975">
    <property type="entry name" value="gag-asp_proteas"/>
    <property type="match status" value="1"/>
</dbReference>
<feature type="compositionally biased region" description="Low complexity" evidence="2">
    <location>
        <begin position="76"/>
        <end position="91"/>
    </location>
</feature>
<keyword evidence="1" id="KW-0378">Hydrolase</keyword>
<dbReference type="PROSITE" id="PS00141">
    <property type="entry name" value="ASP_PROTEASE"/>
    <property type="match status" value="1"/>
</dbReference>
<protein>
    <recommendedName>
        <fullName evidence="3">Peptidase A2 domain-containing protein</fullName>
    </recommendedName>
</protein>
<dbReference type="GO" id="GO:0006508">
    <property type="term" value="P:proteolysis"/>
    <property type="evidence" value="ECO:0007669"/>
    <property type="project" value="InterPro"/>
</dbReference>
<dbReference type="Gene3D" id="2.40.70.10">
    <property type="entry name" value="Acid Proteases"/>
    <property type="match status" value="1"/>
</dbReference>
<reference evidence="5" key="1">
    <citation type="submission" date="2021-02" db="EMBL/GenBank/DDBJ databases">
        <authorList>
            <person name="Nowell W R."/>
        </authorList>
    </citation>
    <scope>NUCLEOTIDE SEQUENCE</scope>
</reference>
<dbReference type="InterPro" id="IPR001969">
    <property type="entry name" value="Aspartic_peptidase_AS"/>
</dbReference>
<dbReference type="Proteomes" id="UP000663823">
    <property type="component" value="Unassembled WGS sequence"/>
</dbReference>
<evidence type="ECO:0000259" key="3">
    <source>
        <dbReference type="PROSITE" id="PS50175"/>
    </source>
</evidence>
<dbReference type="PANTHER" id="PTHR47611">
    <property type="entry name" value="HAT DIMERISATION DOMAIN, C-TERMINAL"/>
    <property type="match status" value="1"/>
</dbReference>
<dbReference type="PROSITE" id="PS50175">
    <property type="entry name" value="ASP_PROT_RETROV"/>
    <property type="match status" value="1"/>
</dbReference>
<dbReference type="GO" id="GO:0046983">
    <property type="term" value="F:protein dimerization activity"/>
    <property type="evidence" value="ECO:0007669"/>
    <property type="project" value="InterPro"/>
</dbReference>
<dbReference type="EMBL" id="CAJNOO010005395">
    <property type="protein sequence ID" value="CAF1416798.1"/>
    <property type="molecule type" value="Genomic_DNA"/>
</dbReference>
<dbReference type="SUPFAM" id="SSF53098">
    <property type="entry name" value="Ribonuclease H-like"/>
    <property type="match status" value="1"/>
</dbReference>
<dbReference type="InterPro" id="IPR001995">
    <property type="entry name" value="Peptidase_A2_cat"/>
</dbReference>
<comment type="caution">
    <text evidence="5">The sequence shown here is derived from an EMBL/GenBank/DDBJ whole genome shotgun (WGS) entry which is preliminary data.</text>
</comment>